<dbReference type="PANTHER" id="PTHR46211:SF1">
    <property type="entry name" value="GLYCEROPHOSPHODIESTER PHOSPHODIESTERASE, CYTOPLASMIC"/>
    <property type="match status" value="1"/>
</dbReference>
<dbReference type="EMBL" id="CP053835">
    <property type="protein sequence ID" value="QKF78396.1"/>
    <property type="molecule type" value="Genomic_DNA"/>
</dbReference>
<keyword evidence="2" id="KW-0378">Hydrolase</keyword>
<dbReference type="GO" id="GO:0006629">
    <property type="term" value="P:lipid metabolic process"/>
    <property type="evidence" value="ECO:0007669"/>
    <property type="project" value="InterPro"/>
</dbReference>
<gene>
    <name evidence="2" type="primary">ugpQ</name>
    <name evidence="2" type="ORF">ADFLV_2401</name>
</gene>
<dbReference type="GO" id="GO:0008889">
    <property type="term" value="F:glycerophosphodiester phosphodiesterase activity"/>
    <property type="evidence" value="ECO:0007669"/>
    <property type="project" value="UniProtKB-EC"/>
</dbReference>
<dbReference type="Pfam" id="PF03009">
    <property type="entry name" value="GDPD"/>
    <property type="match status" value="1"/>
</dbReference>
<keyword evidence="3" id="KW-1185">Reference proteome</keyword>
<proteinExistence type="predicted"/>
<name>A0AAE7E7Q7_9BACT</name>
<dbReference type="EC" id="3.1.4.46" evidence="2"/>
<dbReference type="AlphaFoldDB" id="A0AAE7E7Q7"/>
<dbReference type="InterPro" id="IPR017946">
    <property type="entry name" value="PLC-like_Pdiesterase_TIM-brl"/>
</dbReference>
<dbReference type="KEGG" id="adz:ADFLV_2401"/>
<evidence type="ECO:0000313" key="3">
    <source>
        <dbReference type="Proteomes" id="UP000503313"/>
    </source>
</evidence>
<dbReference type="PANTHER" id="PTHR46211">
    <property type="entry name" value="GLYCEROPHOSPHORYL DIESTER PHOSPHODIESTERASE"/>
    <property type="match status" value="1"/>
</dbReference>
<sequence length="235" mass="28006">MSLFKNKYIAHRGFHHNKLIPENSLLAFKKAIENNYSVEFDINITNDNKIVVFHDENLYRLCNKKENIEEVKYSFLKDLNLYETDEKIPLLEEVLSLVNGKITLIIEIKKHKNIGLLEEIVFQLLGKYKGEYFLCSFEKDILIYLKTSRLNHKIGLIFESLPNNFRKYEKILFLYRFFKVKPDFVSLDEKLLDSSIYIFCKKKGIEIITWTIKNKNRYEEIAKKVDGIIFENFLI</sequence>
<accession>A0AAE7E7Q7</accession>
<evidence type="ECO:0000259" key="1">
    <source>
        <dbReference type="PROSITE" id="PS51704"/>
    </source>
</evidence>
<feature type="domain" description="GP-PDE" evidence="1">
    <location>
        <begin position="6"/>
        <end position="235"/>
    </location>
</feature>
<reference evidence="2 3" key="1">
    <citation type="submission" date="2020-05" db="EMBL/GenBank/DDBJ databases">
        <title>Complete genome sequencing of Campylobacter and Arcobacter type strains.</title>
        <authorList>
            <person name="Miller W.G."/>
            <person name="Yee E."/>
        </authorList>
    </citation>
    <scope>NUCLEOTIDE SEQUENCE [LARGE SCALE GENOMIC DNA]</scope>
    <source>
        <strain evidence="2 3">LMG 25694</strain>
    </source>
</reference>
<organism evidence="2 3">
    <name type="scientific">Arcobacter defluvii</name>
    <dbReference type="NCBI Taxonomy" id="873191"/>
    <lineage>
        <taxon>Bacteria</taxon>
        <taxon>Pseudomonadati</taxon>
        <taxon>Campylobacterota</taxon>
        <taxon>Epsilonproteobacteria</taxon>
        <taxon>Campylobacterales</taxon>
        <taxon>Arcobacteraceae</taxon>
        <taxon>Arcobacter</taxon>
    </lineage>
</organism>
<evidence type="ECO:0000313" key="2">
    <source>
        <dbReference type="EMBL" id="QKF78396.1"/>
    </source>
</evidence>
<protein>
    <submittedName>
        <fullName evidence="2">Glycerophosphodiester phosphodiesterase</fullName>
        <ecNumber evidence="2">3.1.4.46</ecNumber>
    </submittedName>
</protein>
<dbReference type="PROSITE" id="PS51704">
    <property type="entry name" value="GP_PDE"/>
    <property type="match status" value="1"/>
</dbReference>
<dbReference type="Proteomes" id="UP000503313">
    <property type="component" value="Chromosome"/>
</dbReference>
<dbReference type="Gene3D" id="3.20.20.190">
    <property type="entry name" value="Phosphatidylinositol (PI) phosphodiesterase"/>
    <property type="match status" value="1"/>
</dbReference>
<dbReference type="InterPro" id="IPR030395">
    <property type="entry name" value="GP_PDE_dom"/>
</dbReference>
<dbReference type="RefSeq" id="WP_014475013.1">
    <property type="nucleotide sequence ID" value="NZ_CP053835.1"/>
</dbReference>
<dbReference type="SUPFAM" id="SSF51695">
    <property type="entry name" value="PLC-like phosphodiesterases"/>
    <property type="match status" value="1"/>
</dbReference>